<dbReference type="Proteomes" id="UP000015361">
    <property type="component" value="Unassembled WGS sequence"/>
</dbReference>
<evidence type="ECO:0000313" key="1">
    <source>
        <dbReference type="EMBL" id="CDG03998.1"/>
    </source>
</evidence>
<comment type="caution">
    <text evidence="1">The sequence shown here is derived from an EMBL/GenBank/DDBJ whole genome shotgun (WGS) entry which is preliminary data.</text>
</comment>
<sequence>MLTRIRRLPESKVKPKNLSPVSGKDSFGRVFTDKVLGGITEVLIIVGVEIFV</sequence>
<organism evidence="1 2">
    <name type="scientific">Lactococcus lactis subsp. lactis A12</name>
    <dbReference type="NCBI Taxonomy" id="1137134"/>
    <lineage>
        <taxon>Bacteria</taxon>
        <taxon>Bacillati</taxon>
        <taxon>Bacillota</taxon>
        <taxon>Bacilli</taxon>
        <taxon>Lactobacillales</taxon>
        <taxon>Streptococcaceae</taxon>
        <taxon>Lactococcus</taxon>
    </lineage>
</organism>
<name>S6EX75_LACLL</name>
<protein>
    <submittedName>
        <fullName evidence="1">Uncharacterized protein</fullName>
    </submittedName>
</protein>
<evidence type="ECO:0000313" key="2">
    <source>
        <dbReference type="Proteomes" id="UP000015361"/>
    </source>
</evidence>
<gene>
    <name evidence="1" type="ORF">O9U_08940</name>
</gene>
<accession>S6EX75</accession>
<reference evidence="1 2" key="1">
    <citation type="journal article" date="2013" name="Appl. Environ. Microbiol.">
        <title>The Carbohydrate Metabolism Signature of Lactococcus lactis Strain A12 Reveals Its Sourdough Ecosystem Origin.</title>
        <authorList>
            <person name="Passerini D."/>
            <person name="Coddeville M."/>
            <person name="Le Bourgeois P."/>
            <person name="Loubiere P."/>
            <person name="Ritzenthaler P."/>
            <person name="Fontagne-Faucher C."/>
            <person name="Daveran-Mingot M.L."/>
            <person name="Cocaign-Bousquet M."/>
        </authorList>
    </citation>
    <scope>NUCLEOTIDE SEQUENCE [LARGE SCALE GENOMIC DNA]</scope>
    <source>
        <strain evidence="1 2">A12</strain>
    </source>
</reference>
<dbReference type="EMBL" id="CBLU010000006">
    <property type="protein sequence ID" value="CDG03998.1"/>
    <property type="molecule type" value="Genomic_DNA"/>
</dbReference>
<proteinExistence type="predicted"/>
<dbReference type="AlphaFoldDB" id="S6EX75"/>